<reference evidence="3 4" key="1">
    <citation type="submission" date="2014-04" db="EMBL/GenBank/DDBJ databases">
        <title>Genome assembly of Hyalangium minutum DSM 14724.</title>
        <authorList>
            <person name="Sharma G."/>
            <person name="Subramanian S."/>
        </authorList>
    </citation>
    <scope>NUCLEOTIDE SEQUENCE [LARGE SCALE GENOMIC DNA]</scope>
    <source>
        <strain evidence="3 4">DSM 14724</strain>
    </source>
</reference>
<dbReference type="PANTHER" id="PTHR48079:SF6">
    <property type="entry name" value="NAD(P)-BINDING DOMAIN-CONTAINING PROTEIN-RELATED"/>
    <property type="match status" value="1"/>
</dbReference>
<dbReference type="InterPro" id="IPR051783">
    <property type="entry name" value="NAD(P)-dependent_oxidoreduct"/>
</dbReference>
<dbReference type="InterPro" id="IPR036291">
    <property type="entry name" value="NAD(P)-bd_dom_sf"/>
</dbReference>
<dbReference type="SUPFAM" id="SSF51735">
    <property type="entry name" value="NAD(P)-binding Rossmann-fold domains"/>
    <property type="match status" value="1"/>
</dbReference>
<dbReference type="Gene3D" id="3.40.50.720">
    <property type="entry name" value="NAD(P)-binding Rossmann-like Domain"/>
    <property type="match status" value="1"/>
</dbReference>
<evidence type="ECO:0000313" key="3">
    <source>
        <dbReference type="EMBL" id="KFE69309.1"/>
    </source>
</evidence>
<proteinExistence type="predicted"/>
<gene>
    <name evidence="3" type="ORF">DB31_6284</name>
</gene>
<dbReference type="PANTHER" id="PTHR48079">
    <property type="entry name" value="PROTEIN YEEZ"/>
    <property type="match status" value="1"/>
</dbReference>
<dbReference type="EMBL" id="JMCB01000004">
    <property type="protein sequence ID" value="KFE69309.1"/>
    <property type="molecule type" value="Genomic_DNA"/>
</dbReference>
<dbReference type="Proteomes" id="UP000028725">
    <property type="component" value="Unassembled WGS sequence"/>
</dbReference>
<organism evidence="3 4">
    <name type="scientific">Hyalangium minutum</name>
    <dbReference type="NCBI Taxonomy" id="394096"/>
    <lineage>
        <taxon>Bacteria</taxon>
        <taxon>Pseudomonadati</taxon>
        <taxon>Myxococcota</taxon>
        <taxon>Myxococcia</taxon>
        <taxon>Myxococcales</taxon>
        <taxon>Cystobacterineae</taxon>
        <taxon>Archangiaceae</taxon>
        <taxon>Hyalangium</taxon>
    </lineage>
</organism>
<protein>
    <submittedName>
        <fullName evidence="3">Nucleoside-diphosphate-sugar epimerase</fullName>
    </submittedName>
</protein>
<evidence type="ECO:0000313" key="4">
    <source>
        <dbReference type="Proteomes" id="UP000028725"/>
    </source>
</evidence>
<accession>A0A085WNP6</accession>
<comment type="caution">
    <text evidence="3">The sequence shown here is derived from an EMBL/GenBank/DDBJ whole genome shotgun (WGS) entry which is preliminary data.</text>
</comment>
<feature type="domain" description="NAD(P)-binding" evidence="2">
    <location>
        <begin position="3"/>
        <end position="97"/>
    </location>
</feature>
<dbReference type="GO" id="GO:0004029">
    <property type="term" value="F:aldehyde dehydrogenase (NAD+) activity"/>
    <property type="evidence" value="ECO:0007669"/>
    <property type="project" value="TreeGrafter"/>
</dbReference>
<feature type="compositionally biased region" description="Basic and acidic residues" evidence="1">
    <location>
        <begin position="104"/>
        <end position="115"/>
    </location>
</feature>
<evidence type="ECO:0000256" key="1">
    <source>
        <dbReference type="SAM" id="MobiDB-lite"/>
    </source>
</evidence>
<dbReference type="InterPro" id="IPR016040">
    <property type="entry name" value="NAD(P)-bd_dom"/>
</dbReference>
<sequence length="302" mass="33517">MAAALRQRNIPFRAVGRNKARLEAAFKDYPGAELVEADLMTVEGARKASRGMSTLIHTAGVTYTEFERLPPMMRASIDGAVAEGVKRIVLATNVYPYGRPRTSPVKEDHPREPHTKKGQLRKQQEDLLLEAHAQGKLQGLVVRFPDFYGADAEYSFAIGMAQAAVAGKAANLVGNIDLPHEFIYIPDAGPVLVDLALRDDVWGEVWHCGGASTITQRQFVTQLFEAAGRKPKFRAAGSGLVRMIGLFDPFMRELFEMMYQWQETPLVLDDSKLRVKLGNVKKTSYEDGIRQTIGELKARTAK</sequence>
<dbReference type="STRING" id="394096.DB31_6284"/>
<evidence type="ECO:0000259" key="2">
    <source>
        <dbReference type="Pfam" id="PF13460"/>
    </source>
</evidence>
<dbReference type="AlphaFoldDB" id="A0A085WNP6"/>
<dbReference type="GO" id="GO:0005737">
    <property type="term" value="C:cytoplasm"/>
    <property type="evidence" value="ECO:0007669"/>
    <property type="project" value="TreeGrafter"/>
</dbReference>
<name>A0A085WNP6_9BACT</name>
<keyword evidence="4" id="KW-1185">Reference proteome</keyword>
<dbReference type="Pfam" id="PF13460">
    <property type="entry name" value="NAD_binding_10"/>
    <property type="match status" value="1"/>
</dbReference>
<feature type="region of interest" description="Disordered" evidence="1">
    <location>
        <begin position="99"/>
        <end position="121"/>
    </location>
</feature>